<reference evidence="1" key="2">
    <citation type="journal article" date="2015" name="Fish Shellfish Immunol.">
        <title>Early steps in the European eel (Anguilla anguilla)-Vibrio vulnificus interaction in the gills: Role of the RtxA13 toxin.</title>
        <authorList>
            <person name="Callol A."/>
            <person name="Pajuelo D."/>
            <person name="Ebbesson L."/>
            <person name="Teles M."/>
            <person name="MacKenzie S."/>
            <person name="Amaro C."/>
        </authorList>
    </citation>
    <scope>NUCLEOTIDE SEQUENCE</scope>
</reference>
<name>A0A0E9WQW3_ANGAN</name>
<protein>
    <submittedName>
        <fullName evidence="1">Uncharacterized protein</fullName>
    </submittedName>
</protein>
<organism evidence="1">
    <name type="scientific">Anguilla anguilla</name>
    <name type="common">European freshwater eel</name>
    <name type="synonym">Muraena anguilla</name>
    <dbReference type="NCBI Taxonomy" id="7936"/>
    <lineage>
        <taxon>Eukaryota</taxon>
        <taxon>Metazoa</taxon>
        <taxon>Chordata</taxon>
        <taxon>Craniata</taxon>
        <taxon>Vertebrata</taxon>
        <taxon>Euteleostomi</taxon>
        <taxon>Actinopterygii</taxon>
        <taxon>Neopterygii</taxon>
        <taxon>Teleostei</taxon>
        <taxon>Anguilliformes</taxon>
        <taxon>Anguillidae</taxon>
        <taxon>Anguilla</taxon>
    </lineage>
</organism>
<accession>A0A0E9WQW3</accession>
<reference evidence="1" key="1">
    <citation type="submission" date="2014-11" db="EMBL/GenBank/DDBJ databases">
        <authorList>
            <person name="Amaro Gonzalez C."/>
        </authorList>
    </citation>
    <scope>NUCLEOTIDE SEQUENCE</scope>
</reference>
<dbReference type="AlphaFoldDB" id="A0A0E9WQW3"/>
<dbReference type="EMBL" id="GBXM01016617">
    <property type="protein sequence ID" value="JAH91960.1"/>
    <property type="molecule type" value="Transcribed_RNA"/>
</dbReference>
<sequence length="48" mass="5539">MLPSSSGSFLVWIFPTVNVVSLNIHYHYHIFITSYISNGTSLEKVEYF</sequence>
<proteinExistence type="predicted"/>
<evidence type="ECO:0000313" key="1">
    <source>
        <dbReference type="EMBL" id="JAH91960.1"/>
    </source>
</evidence>